<keyword evidence="2" id="KW-1185">Reference proteome</keyword>
<organism evidence="1 2">
    <name type="scientific">Cryptotermes secundus</name>
    <dbReference type="NCBI Taxonomy" id="105785"/>
    <lineage>
        <taxon>Eukaryota</taxon>
        <taxon>Metazoa</taxon>
        <taxon>Ecdysozoa</taxon>
        <taxon>Arthropoda</taxon>
        <taxon>Hexapoda</taxon>
        <taxon>Insecta</taxon>
        <taxon>Pterygota</taxon>
        <taxon>Neoptera</taxon>
        <taxon>Polyneoptera</taxon>
        <taxon>Dictyoptera</taxon>
        <taxon>Blattodea</taxon>
        <taxon>Blattoidea</taxon>
        <taxon>Termitoidae</taxon>
        <taxon>Kalotermitidae</taxon>
        <taxon>Cryptotermitinae</taxon>
        <taxon>Cryptotermes</taxon>
    </lineage>
</organism>
<dbReference type="PANTHER" id="PTHR47326:SF1">
    <property type="entry name" value="HTH PSQ-TYPE DOMAIN-CONTAINING PROTEIN"/>
    <property type="match status" value="1"/>
</dbReference>
<protein>
    <recommendedName>
        <fullName evidence="3">Tc1-like transposase DDE domain-containing protein</fullName>
    </recommendedName>
</protein>
<accession>A0A2J7RLA9</accession>
<evidence type="ECO:0008006" key="3">
    <source>
        <dbReference type="Google" id="ProtNLM"/>
    </source>
</evidence>
<sequence length="68" mass="8117">VCRYLSNELRHRWIGRVGEVDVALFTWPPRSPDLTPCDFFLWGYIKDRVYVPQVEALREADPLFKESY</sequence>
<dbReference type="AlphaFoldDB" id="A0A2J7RLA9"/>
<dbReference type="InterPro" id="IPR036397">
    <property type="entry name" value="RNaseH_sf"/>
</dbReference>
<dbReference type="Gene3D" id="3.30.420.10">
    <property type="entry name" value="Ribonuclease H-like superfamily/Ribonuclease H"/>
    <property type="match status" value="1"/>
</dbReference>
<feature type="non-terminal residue" evidence="1">
    <location>
        <position position="1"/>
    </location>
</feature>
<dbReference type="InParanoid" id="A0A2J7RLA9"/>
<evidence type="ECO:0000313" key="1">
    <source>
        <dbReference type="EMBL" id="PNF41627.1"/>
    </source>
</evidence>
<reference evidence="1 2" key="1">
    <citation type="submission" date="2017-12" db="EMBL/GenBank/DDBJ databases">
        <title>Hemimetabolous genomes reveal molecular basis of termite eusociality.</title>
        <authorList>
            <person name="Harrison M.C."/>
            <person name="Jongepier E."/>
            <person name="Robertson H.M."/>
            <person name="Arning N."/>
            <person name="Bitard-Feildel T."/>
            <person name="Chao H."/>
            <person name="Childers C.P."/>
            <person name="Dinh H."/>
            <person name="Doddapaneni H."/>
            <person name="Dugan S."/>
            <person name="Gowin J."/>
            <person name="Greiner C."/>
            <person name="Han Y."/>
            <person name="Hu H."/>
            <person name="Hughes D.S.T."/>
            <person name="Huylmans A.-K."/>
            <person name="Kemena C."/>
            <person name="Kremer L.P.M."/>
            <person name="Lee S.L."/>
            <person name="Lopez-Ezquerra A."/>
            <person name="Mallet L."/>
            <person name="Monroy-Kuhn J.M."/>
            <person name="Moser A."/>
            <person name="Murali S.C."/>
            <person name="Muzny D.M."/>
            <person name="Otani S."/>
            <person name="Piulachs M.-D."/>
            <person name="Poelchau M."/>
            <person name="Qu J."/>
            <person name="Schaub F."/>
            <person name="Wada-Katsumata A."/>
            <person name="Worley K.C."/>
            <person name="Xie Q."/>
            <person name="Ylla G."/>
            <person name="Poulsen M."/>
            <person name="Gibbs R.A."/>
            <person name="Schal C."/>
            <person name="Richards S."/>
            <person name="Belles X."/>
            <person name="Korb J."/>
            <person name="Bornberg-Bauer E."/>
        </authorList>
    </citation>
    <scope>NUCLEOTIDE SEQUENCE [LARGE SCALE GENOMIC DNA]</scope>
    <source>
        <tissue evidence="1">Whole body</tissue>
    </source>
</reference>
<dbReference type="GO" id="GO:0003676">
    <property type="term" value="F:nucleic acid binding"/>
    <property type="evidence" value="ECO:0007669"/>
    <property type="project" value="InterPro"/>
</dbReference>
<evidence type="ECO:0000313" key="2">
    <source>
        <dbReference type="Proteomes" id="UP000235965"/>
    </source>
</evidence>
<dbReference type="PANTHER" id="PTHR47326">
    <property type="entry name" value="TRANSPOSABLE ELEMENT TC3 TRANSPOSASE-LIKE PROTEIN"/>
    <property type="match status" value="1"/>
</dbReference>
<dbReference type="EMBL" id="NEVH01002690">
    <property type="protein sequence ID" value="PNF41627.1"/>
    <property type="molecule type" value="Genomic_DNA"/>
</dbReference>
<name>A0A2J7RLA9_9NEOP</name>
<dbReference type="Proteomes" id="UP000235965">
    <property type="component" value="Unassembled WGS sequence"/>
</dbReference>
<comment type="caution">
    <text evidence="1">The sequence shown here is derived from an EMBL/GenBank/DDBJ whole genome shotgun (WGS) entry which is preliminary data.</text>
</comment>
<gene>
    <name evidence="1" type="ORF">B7P43_G07619</name>
</gene>
<dbReference type="STRING" id="105785.A0A2J7RLA9"/>
<proteinExistence type="predicted"/>